<dbReference type="AlphaFoldDB" id="A0A151MDS7"/>
<reference evidence="2 3" key="1">
    <citation type="journal article" date="2012" name="Genome Biol.">
        <title>Sequencing three crocodilian genomes to illuminate the evolution of archosaurs and amniotes.</title>
        <authorList>
            <person name="St John J.A."/>
            <person name="Braun E.L."/>
            <person name="Isberg S.R."/>
            <person name="Miles L.G."/>
            <person name="Chong A.Y."/>
            <person name="Gongora J."/>
            <person name="Dalzell P."/>
            <person name="Moran C."/>
            <person name="Bed'hom B."/>
            <person name="Abzhanov A."/>
            <person name="Burgess S.C."/>
            <person name="Cooksey A.M."/>
            <person name="Castoe T.A."/>
            <person name="Crawford N.G."/>
            <person name="Densmore L.D."/>
            <person name="Drew J.C."/>
            <person name="Edwards S.V."/>
            <person name="Faircloth B.C."/>
            <person name="Fujita M.K."/>
            <person name="Greenwold M.J."/>
            <person name="Hoffmann F.G."/>
            <person name="Howard J.M."/>
            <person name="Iguchi T."/>
            <person name="Janes D.E."/>
            <person name="Khan S.Y."/>
            <person name="Kohno S."/>
            <person name="de Koning A.J."/>
            <person name="Lance S.L."/>
            <person name="McCarthy F.M."/>
            <person name="McCormack J.E."/>
            <person name="Merchant M.E."/>
            <person name="Peterson D.G."/>
            <person name="Pollock D.D."/>
            <person name="Pourmand N."/>
            <person name="Raney B.J."/>
            <person name="Roessler K.A."/>
            <person name="Sanford J.R."/>
            <person name="Sawyer R.H."/>
            <person name="Schmidt C.J."/>
            <person name="Triplett E.W."/>
            <person name="Tuberville T.D."/>
            <person name="Venegas-Anaya M."/>
            <person name="Howard J.T."/>
            <person name="Jarvis E.D."/>
            <person name="Guillette L.J.Jr."/>
            <person name="Glenn T.C."/>
            <person name="Green R.E."/>
            <person name="Ray D.A."/>
        </authorList>
    </citation>
    <scope>NUCLEOTIDE SEQUENCE [LARGE SCALE GENOMIC DNA]</scope>
    <source>
        <strain evidence="2">KSC_2009_1</strain>
    </source>
</reference>
<name>A0A151MDS7_ALLMI</name>
<evidence type="ECO:0000313" key="2">
    <source>
        <dbReference type="EMBL" id="KYO22655.1"/>
    </source>
</evidence>
<keyword evidence="3" id="KW-1185">Reference proteome</keyword>
<protein>
    <submittedName>
        <fullName evidence="2">Uncharacterized protein</fullName>
    </submittedName>
</protein>
<accession>A0A151MDS7</accession>
<sequence length="88" mass="9517">MLKCTIAVQRIPMSGLLPNQKLYSTFVCGTPSCGAQDAGSRMVAWTPAENAGDMCIDGASERNPKWDPQLDDWNGQGKETKQNILTAS</sequence>
<gene>
    <name evidence="2" type="ORF">Y1Q_0003171</name>
</gene>
<dbReference type="EMBL" id="AKHW03006231">
    <property type="protein sequence ID" value="KYO22655.1"/>
    <property type="molecule type" value="Genomic_DNA"/>
</dbReference>
<organism evidence="2 3">
    <name type="scientific">Alligator mississippiensis</name>
    <name type="common">American alligator</name>
    <dbReference type="NCBI Taxonomy" id="8496"/>
    <lineage>
        <taxon>Eukaryota</taxon>
        <taxon>Metazoa</taxon>
        <taxon>Chordata</taxon>
        <taxon>Craniata</taxon>
        <taxon>Vertebrata</taxon>
        <taxon>Euteleostomi</taxon>
        <taxon>Archelosauria</taxon>
        <taxon>Archosauria</taxon>
        <taxon>Crocodylia</taxon>
        <taxon>Alligatoridae</taxon>
        <taxon>Alligatorinae</taxon>
        <taxon>Alligator</taxon>
    </lineage>
</organism>
<evidence type="ECO:0000313" key="3">
    <source>
        <dbReference type="Proteomes" id="UP000050525"/>
    </source>
</evidence>
<proteinExistence type="predicted"/>
<comment type="caution">
    <text evidence="2">The sequence shown here is derived from an EMBL/GenBank/DDBJ whole genome shotgun (WGS) entry which is preliminary data.</text>
</comment>
<feature type="region of interest" description="Disordered" evidence="1">
    <location>
        <begin position="57"/>
        <end position="88"/>
    </location>
</feature>
<evidence type="ECO:0000256" key="1">
    <source>
        <dbReference type="SAM" id="MobiDB-lite"/>
    </source>
</evidence>
<dbReference type="Proteomes" id="UP000050525">
    <property type="component" value="Unassembled WGS sequence"/>
</dbReference>